<protein>
    <submittedName>
        <fullName evidence="5">Class I SAM-dependent methyltransferase</fullName>
    </submittedName>
</protein>
<dbReference type="CDD" id="cd02440">
    <property type="entry name" value="AdoMet_MTases"/>
    <property type="match status" value="1"/>
</dbReference>
<evidence type="ECO:0000256" key="2">
    <source>
        <dbReference type="ARBA" id="ARBA00022603"/>
    </source>
</evidence>
<evidence type="ECO:0000256" key="1">
    <source>
        <dbReference type="ARBA" id="ARBA00008361"/>
    </source>
</evidence>
<feature type="domain" description="Methyltransferase type 11" evidence="4">
    <location>
        <begin position="40"/>
        <end position="127"/>
    </location>
</feature>
<dbReference type="PANTHER" id="PTHR44942:SF4">
    <property type="entry name" value="METHYLTRANSFERASE TYPE 11 DOMAIN-CONTAINING PROTEIN"/>
    <property type="match status" value="1"/>
</dbReference>
<dbReference type="PANTHER" id="PTHR44942">
    <property type="entry name" value="METHYLTRANSF_11 DOMAIN-CONTAINING PROTEIN"/>
    <property type="match status" value="1"/>
</dbReference>
<dbReference type="SUPFAM" id="SSF53335">
    <property type="entry name" value="S-adenosyl-L-methionine-dependent methyltransferases"/>
    <property type="match status" value="1"/>
</dbReference>
<dbReference type="Pfam" id="PF08241">
    <property type="entry name" value="Methyltransf_11"/>
    <property type="match status" value="1"/>
</dbReference>
<reference evidence="5 6" key="1">
    <citation type="submission" date="2023-12" db="EMBL/GenBank/DDBJ databases">
        <title>Novel species of the genus Arcicella isolated from rivers.</title>
        <authorList>
            <person name="Lu H."/>
        </authorList>
    </citation>
    <scope>NUCLEOTIDE SEQUENCE [LARGE SCALE GENOMIC DNA]</scope>
    <source>
        <strain evidence="5 6">LMG 21963</strain>
    </source>
</reference>
<evidence type="ECO:0000313" key="5">
    <source>
        <dbReference type="EMBL" id="MEA5260159.1"/>
    </source>
</evidence>
<name>A0ABU5QTL8_9BACT</name>
<dbReference type="EMBL" id="JAYFUL010000046">
    <property type="protein sequence ID" value="MEA5260159.1"/>
    <property type="molecule type" value="Genomic_DNA"/>
</dbReference>
<dbReference type="GO" id="GO:0008168">
    <property type="term" value="F:methyltransferase activity"/>
    <property type="evidence" value="ECO:0007669"/>
    <property type="project" value="UniProtKB-KW"/>
</dbReference>
<dbReference type="GO" id="GO:0032259">
    <property type="term" value="P:methylation"/>
    <property type="evidence" value="ECO:0007669"/>
    <property type="project" value="UniProtKB-KW"/>
</dbReference>
<keyword evidence="2 5" id="KW-0489">Methyltransferase</keyword>
<evidence type="ECO:0000259" key="4">
    <source>
        <dbReference type="Pfam" id="PF08241"/>
    </source>
</evidence>
<dbReference type="InterPro" id="IPR013216">
    <property type="entry name" value="Methyltransf_11"/>
</dbReference>
<keyword evidence="3" id="KW-0808">Transferase</keyword>
<dbReference type="RefSeq" id="WP_323252411.1">
    <property type="nucleotide sequence ID" value="NZ_JAYFUL010000046.1"/>
</dbReference>
<dbReference type="InterPro" id="IPR051052">
    <property type="entry name" value="Diverse_substrate_MTase"/>
</dbReference>
<proteinExistence type="inferred from homology"/>
<dbReference type="InterPro" id="IPR029063">
    <property type="entry name" value="SAM-dependent_MTases_sf"/>
</dbReference>
<evidence type="ECO:0000256" key="3">
    <source>
        <dbReference type="ARBA" id="ARBA00022679"/>
    </source>
</evidence>
<organism evidence="5 6">
    <name type="scientific">Arcicella aquatica</name>
    <dbReference type="NCBI Taxonomy" id="217141"/>
    <lineage>
        <taxon>Bacteria</taxon>
        <taxon>Pseudomonadati</taxon>
        <taxon>Bacteroidota</taxon>
        <taxon>Cytophagia</taxon>
        <taxon>Cytophagales</taxon>
        <taxon>Flectobacillaceae</taxon>
        <taxon>Arcicella</taxon>
    </lineage>
</organism>
<dbReference type="Proteomes" id="UP001304671">
    <property type="component" value="Unassembled WGS sequence"/>
</dbReference>
<comment type="caution">
    <text evidence="5">The sequence shown here is derived from an EMBL/GenBank/DDBJ whole genome shotgun (WGS) entry which is preliminary data.</text>
</comment>
<evidence type="ECO:0000313" key="6">
    <source>
        <dbReference type="Proteomes" id="UP001304671"/>
    </source>
</evidence>
<sequence length="248" mass="28919">MLKDNFSTQAALYAKFRPKYPEEIYDFVLSKVKSFDTAWDCATGNGQVAYRLSETFKDVFATDISQKQLDNAQQADNIHYTIAQAEKTDFQANTFDLITVGQAIHWFDFERFYQEVRRVAKPDAIFAAWGYGTLTIDNVEANVLFQDFYQEQIGEYWDAERGYIDDEYRTLPFTLAEIESPRFAMSYQWTLAELEGYLNTWSSVQKYIKIHHENPVDGFIESLKAIYKSSDTFTVNFPIFMKVGRIEK</sequence>
<gene>
    <name evidence="5" type="ORF">VB264_20340</name>
</gene>
<comment type="similarity">
    <text evidence="1">Belongs to the methyltransferase superfamily.</text>
</comment>
<keyword evidence="6" id="KW-1185">Reference proteome</keyword>
<accession>A0ABU5QTL8</accession>
<dbReference type="Gene3D" id="3.40.50.150">
    <property type="entry name" value="Vaccinia Virus protein VP39"/>
    <property type="match status" value="1"/>
</dbReference>